<keyword evidence="2" id="KW-1185">Reference proteome</keyword>
<dbReference type="Gene3D" id="3.40.50.150">
    <property type="entry name" value="Vaccinia Virus protein VP39"/>
    <property type="match status" value="1"/>
</dbReference>
<evidence type="ECO:0000313" key="2">
    <source>
        <dbReference type="Proteomes" id="UP000318538"/>
    </source>
</evidence>
<name>A0A517NGQ6_9BACT</name>
<dbReference type="Gene3D" id="2.20.25.110">
    <property type="entry name" value="S-adenosyl-L-methionine-dependent methyltransferases"/>
    <property type="match status" value="1"/>
</dbReference>
<dbReference type="Proteomes" id="UP000318538">
    <property type="component" value="Chromosome"/>
</dbReference>
<organism evidence="1 2">
    <name type="scientific">Rubripirellula lacrimiformis</name>
    <dbReference type="NCBI Taxonomy" id="1930273"/>
    <lineage>
        <taxon>Bacteria</taxon>
        <taxon>Pseudomonadati</taxon>
        <taxon>Planctomycetota</taxon>
        <taxon>Planctomycetia</taxon>
        <taxon>Pirellulales</taxon>
        <taxon>Pirellulaceae</taxon>
        <taxon>Rubripirellula</taxon>
    </lineage>
</organism>
<dbReference type="SUPFAM" id="SSF53335">
    <property type="entry name" value="S-adenosyl-L-methionine-dependent methyltransferases"/>
    <property type="match status" value="1"/>
</dbReference>
<accession>A0A517NGQ6</accession>
<dbReference type="PANTHER" id="PTHR37211:SF1">
    <property type="entry name" value="EXPRESSED PROTEIN"/>
    <property type="match status" value="1"/>
</dbReference>
<evidence type="ECO:0008006" key="3">
    <source>
        <dbReference type="Google" id="ProtNLM"/>
    </source>
</evidence>
<protein>
    <recommendedName>
        <fullName evidence="3">SAM-dependent methyltransferase</fullName>
    </recommendedName>
</protein>
<reference evidence="1 2" key="1">
    <citation type="submission" date="2019-02" db="EMBL/GenBank/DDBJ databases">
        <title>Deep-cultivation of Planctomycetes and their phenomic and genomic characterization uncovers novel biology.</title>
        <authorList>
            <person name="Wiegand S."/>
            <person name="Jogler M."/>
            <person name="Boedeker C."/>
            <person name="Pinto D."/>
            <person name="Vollmers J."/>
            <person name="Rivas-Marin E."/>
            <person name="Kohn T."/>
            <person name="Peeters S.H."/>
            <person name="Heuer A."/>
            <person name="Rast P."/>
            <person name="Oberbeckmann S."/>
            <person name="Bunk B."/>
            <person name="Jeske O."/>
            <person name="Meyerdierks A."/>
            <person name="Storesund J.E."/>
            <person name="Kallscheuer N."/>
            <person name="Luecker S."/>
            <person name="Lage O.M."/>
            <person name="Pohl T."/>
            <person name="Merkel B.J."/>
            <person name="Hornburger P."/>
            <person name="Mueller R.-W."/>
            <person name="Bruemmer F."/>
            <person name="Labrenz M."/>
            <person name="Spormann A.M."/>
            <person name="Op den Camp H."/>
            <person name="Overmann J."/>
            <person name="Amann R."/>
            <person name="Jetten M.S.M."/>
            <person name="Mascher T."/>
            <person name="Medema M.H."/>
            <person name="Devos D.P."/>
            <person name="Kaster A.-K."/>
            <person name="Ovreas L."/>
            <person name="Rohde M."/>
            <person name="Galperin M.Y."/>
            <person name="Jogler C."/>
        </authorList>
    </citation>
    <scope>NUCLEOTIDE SEQUENCE [LARGE SCALE GENOMIC DNA]</scope>
    <source>
        <strain evidence="1 2">K22_7</strain>
    </source>
</reference>
<dbReference type="InterPro" id="IPR029063">
    <property type="entry name" value="SAM-dependent_MTases_sf"/>
</dbReference>
<dbReference type="KEGG" id="rlc:K227x_47280"/>
<dbReference type="PANTHER" id="PTHR37211">
    <property type="entry name" value="EXPRESSED PROTEIN"/>
    <property type="match status" value="1"/>
</dbReference>
<evidence type="ECO:0000313" key="1">
    <source>
        <dbReference type="EMBL" id="QDT06319.1"/>
    </source>
</evidence>
<dbReference type="AlphaFoldDB" id="A0A517NGQ6"/>
<gene>
    <name evidence="1" type="ORF">K227x_47280</name>
</gene>
<dbReference type="EMBL" id="CP036525">
    <property type="protein sequence ID" value="QDT06319.1"/>
    <property type="molecule type" value="Genomic_DNA"/>
</dbReference>
<sequence length="291" mass="34064">MDKVVSTLKFDCSTTMTSKNKKQKTLAEKADKFDCYQRSVQHPEHEVEFFEQAYRDANKSKPLSLREDFCGTFAICCEWAKSSSRRTAVGVDLCRETLDWGTKHNLCKLSSSQQKRVRILRQDVRKSDRPKVDVLAAQNFSFWLFKTRKEVIDYFKVARGNLKDDGIMVMDMMGGGDCYTEENVDKRKIRKGKKGFSYHWEQASFNPVNADASFYIHFKFADGSKLKKAFEYHWRFWTIPEVREMLAEAGFSKSHVYWENDDEDSKHYGKWQRGDVAPSHPSWICYIVAQR</sequence>
<proteinExistence type="predicted"/>